<dbReference type="AlphaFoldDB" id="A0A2A2K478"/>
<keyword evidence="3" id="KW-1185">Reference proteome</keyword>
<feature type="region of interest" description="Disordered" evidence="1">
    <location>
        <begin position="51"/>
        <end position="70"/>
    </location>
</feature>
<evidence type="ECO:0000256" key="1">
    <source>
        <dbReference type="SAM" id="MobiDB-lite"/>
    </source>
</evidence>
<evidence type="ECO:0000313" key="3">
    <source>
        <dbReference type="Proteomes" id="UP000218231"/>
    </source>
</evidence>
<comment type="caution">
    <text evidence="2">The sequence shown here is derived from an EMBL/GenBank/DDBJ whole genome shotgun (WGS) entry which is preliminary data.</text>
</comment>
<accession>A0A2A2K478</accession>
<name>A0A2A2K478_9BILA</name>
<dbReference type="EMBL" id="LIAE01009696">
    <property type="protein sequence ID" value="PAV68748.1"/>
    <property type="molecule type" value="Genomic_DNA"/>
</dbReference>
<proteinExistence type="predicted"/>
<dbReference type="Proteomes" id="UP000218231">
    <property type="component" value="Unassembled WGS sequence"/>
</dbReference>
<protein>
    <submittedName>
        <fullName evidence="2">Uncharacterized protein</fullName>
    </submittedName>
</protein>
<sequence length="90" mass="9090">MFTSLTNADTGAAFTAAGEVCATAGSASASVAAPASAANLIVVMQSPRERPVMDVNGGEHSPAPTTGKRCRMKPSTTIVLHKGNTTFLPS</sequence>
<reference evidence="2 3" key="1">
    <citation type="journal article" date="2017" name="Curr. Biol.">
        <title>Genome architecture and evolution of a unichromosomal asexual nematode.</title>
        <authorList>
            <person name="Fradin H."/>
            <person name="Zegar C."/>
            <person name="Gutwein M."/>
            <person name="Lucas J."/>
            <person name="Kovtun M."/>
            <person name="Corcoran D."/>
            <person name="Baugh L.R."/>
            <person name="Kiontke K."/>
            <person name="Gunsalus K."/>
            <person name="Fitch D.H."/>
            <person name="Piano F."/>
        </authorList>
    </citation>
    <scope>NUCLEOTIDE SEQUENCE [LARGE SCALE GENOMIC DNA]</scope>
    <source>
        <strain evidence="2">PF1309</strain>
    </source>
</reference>
<organism evidence="2 3">
    <name type="scientific">Diploscapter pachys</name>
    <dbReference type="NCBI Taxonomy" id="2018661"/>
    <lineage>
        <taxon>Eukaryota</taxon>
        <taxon>Metazoa</taxon>
        <taxon>Ecdysozoa</taxon>
        <taxon>Nematoda</taxon>
        <taxon>Chromadorea</taxon>
        <taxon>Rhabditida</taxon>
        <taxon>Rhabditina</taxon>
        <taxon>Rhabditomorpha</taxon>
        <taxon>Rhabditoidea</taxon>
        <taxon>Rhabditidae</taxon>
        <taxon>Diploscapter</taxon>
    </lineage>
</organism>
<evidence type="ECO:0000313" key="2">
    <source>
        <dbReference type="EMBL" id="PAV68748.1"/>
    </source>
</evidence>
<gene>
    <name evidence="2" type="ORF">WR25_23467</name>
</gene>